<keyword evidence="1" id="KW-0862">Zinc</keyword>
<evidence type="ECO:0000256" key="2">
    <source>
        <dbReference type="SAM" id="MobiDB-lite"/>
    </source>
</evidence>
<dbReference type="AlphaFoldDB" id="A0A8T0A122"/>
<gene>
    <name evidence="4" type="ORF">Mgra_00001612</name>
</gene>
<dbReference type="InterPro" id="IPR025750">
    <property type="entry name" value="DPF1-3_N"/>
</dbReference>
<evidence type="ECO:0000256" key="1">
    <source>
        <dbReference type="PROSITE-ProRule" id="PRU00042"/>
    </source>
</evidence>
<dbReference type="InterPro" id="IPR013087">
    <property type="entry name" value="Znf_C2H2_type"/>
</dbReference>
<evidence type="ECO:0000313" key="5">
    <source>
        <dbReference type="Proteomes" id="UP000605970"/>
    </source>
</evidence>
<dbReference type="Pfam" id="PF14051">
    <property type="entry name" value="DPF1-3_N"/>
    <property type="match status" value="1"/>
</dbReference>
<feature type="compositionally biased region" description="Polar residues" evidence="2">
    <location>
        <begin position="108"/>
        <end position="133"/>
    </location>
</feature>
<organism evidence="4 5">
    <name type="scientific">Meloidogyne graminicola</name>
    <dbReference type="NCBI Taxonomy" id="189291"/>
    <lineage>
        <taxon>Eukaryota</taxon>
        <taxon>Metazoa</taxon>
        <taxon>Ecdysozoa</taxon>
        <taxon>Nematoda</taxon>
        <taxon>Chromadorea</taxon>
        <taxon>Rhabditida</taxon>
        <taxon>Tylenchina</taxon>
        <taxon>Tylenchomorpha</taxon>
        <taxon>Tylenchoidea</taxon>
        <taxon>Meloidogynidae</taxon>
        <taxon>Meloidogyninae</taxon>
        <taxon>Meloidogyne</taxon>
    </lineage>
</organism>
<proteinExistence type="predicted"/>
<evidence type="ECO:0000259" key="3">
    <source>
        <dbReference type="PROSITE" id="PS50157"/>
    </source>
</evidence>
<keyword evidence="1" id="KW-0863">Zinc-finger</keyword>
<dbReference type="PROSITE" id="PS00028">
    <property type="entry name" value="ZINC_FINGER_C2H2_1"/>
    <property type="match status" value="1"/>
</dbReference>
<dbReference type="EMBL" id="JABEBT010000009">
    <property type="protein sequence ID" value="KAF7638803.1"/>
    <property type="molecule type" value="Genomic_DNA"/>
</dbReference>
<name>A0A8T0A122_9BILA</name>
<feature type="domain" description="C2H2-type" evidence="3">
    <location>
        <begin position="245"/>
        <end position="277"/>
    </location>
</feature>
<dbReference type="PROSITE" id="PS50157">
    <property type="entry name" value="ZINC_FINGER_C2H2_2"/>
    <property type="match status" value="1"/>
</dbReference>
<dbReference type="OrthoDB" id="1903104at2759"/>
<sequence>MISDATYIEMLKNCSKWNSRVMNGRTRSQTAVFDQQTGVMHRPTEHLFRTASERCRSQNPMQVYVYMPPRWVRSKNASSAAVETNYILRNNPILKELLRDPSQLSVLSNADSASNDQSQQLNANIPVRSNISFGGNGGSRLDNDADFGDYDIDEPEFNEQSDEDDWGSNKKKRKRGGGVGGVPAVLGRPPKRLAAGISNSGGSTPIVLKIAKTGEIDSPGYLGSSIGGNEERAAPPPPAPDIRPFVCQCWVKICGAKYKSRPGLTYHRIHTHQAEMAAAKNEVPPSPSTQFTTNQTFY</sequence>
<protein>
    <recommendedName>
        <fullName evidence="3">C2H2-type domain-containing protein</fullName>
    </recommendedName>
</protein>
<evidence type="ECO:0000313" key="4">
    <source>
        <dbReference type="EMBL" id="KAF7638803.1"/>
    </source>
</evidence>
<feature type="region of interest" description="Disordered" evidence="2">
    <location>
        <begin position="108"/>
        <end position="187"/>
    </location>
</feature>
<keyword evidence="5" id="KW-1185">Reference proteome</keyword>
<accession>A0A8T0A122</accession>
<comment type="caution">
    <text evidence="4">The sequence shown here is derived from an EMBL/GenBank/DDBJ whole genome shotgun (WGS) entry which is preliminary data.</text>
</comment>
<dbReference type="GO" id="GO:0008270">
    <property type="term" value="F:zinc ion binding"/>
    <property type="evidence" value="ECO:0007669"/>
    <property type="project" value="UniProtKB-KW"/>
</dbReference>
<keyword evidence="1" id="KW-0479">Metal-binding</keyword>
<feature type="compositionally biased region" description="Acidic residues" evidence="2">
    <location>
        <begin position="144"/>
        <end position="166"/>
    </location>
</feature>
<dbReference type="Proteomes" id="UP000605970">
    <property type="component" value="Unassembled WGS sequence"/>
</dbReference>
<reference evidence="4" key="1">
    <citation type="journal article" date="2020" name="Ecol. Evol.">
        <title>Genome structure and content of the rice root-knot nematode (Meloidogyne graminicola).</title>
        <authorList>
            <person name="Phan N.T."/>
            <person name="Danchin E.G.J."/>
            <person name="Klopp C."/>
            <person name="Perfus-Barbeoch L."/>
            <person name="Kozlowski D.K."/>
            <person name="Koutsovoulos G.D."/>
            <person name="Lopez-Roques C."/>
            <person name="Bouchez O."/>
            <person name="Zahm M."/>
            <person name="Besnard G."/>
            <person name="Bellafiore S."/>
        </authorList>
    </citation>
    <scope>NUCLEOTIDE SEQUENCE</scope>
    <source>
        <strain evidence="4">VN-18</strain>
    </source>
</reference>